<dbReference type="CDD" id="cd02870">
    <property type="entry name" value="PseudoU_synth_RsuA_like"/>
    <property type="match status" value="1"/>
</dbReference>
<dbReference type="Gene3D" id="3.30.70.1560">
    <property type="entry name" value="Alpha-L RNA-binding motif"/>
    <property type="match status" value="1"/>
</dbReference>
<dbReference type="RefSeq" id="WP_004424907.1">
    <property type="nucleotide sequence ID" value="NZ_AORI01000011.1"/>
</dbReference>
<dbReference type="InterPro" id="IPR050343">
    <property type="entry name" value="RsuA_PseudoU_synthase"/>
</dbReference>
<dbReference type="EMBL" id="AORI01000011">
    <property type="protein sequence ID" value="ENY68690.1"/>
    <property type="molecule type" value="Genomic_DNA"/>
</dbReference>
<dbReference type="InterPro" id="IPR042092">
    <property type="entry name" value="PsdUridine_s_RsuA/RluB/E/F_cat"/>
</dbReference>
<dbReference type="AlphaFoldDB" id="N9TRK9"/>
<dbReference type="Pfam" id="PF00849">
    <property type="entry name" value="PseudoU_synth_2"/>
    <property type="match status" value="1"/>
</dbReference>
<organism evidence="6 7">
    <name type="scientific">Metamycoplasma auris 15026</name>
    <dbReference type="NCBI Taxonomy" id="1188233"/>
    <lineage>
        <taxon>Bacteria</taxon>
        <taxon>Bacillati</taxon>
        <taxon>Mycoplasmatota</taxon>
        <taxon>Mycoplasmoidales</taxon>
        <taxon>Metamycoplasmataceae</taxon>
        <taxon>Metamycoplasma</taxon>
    </lineage>
</organism>
<evidence type="ECO:0000256" key="4">
    <source>
        <dbReference type="RuleBase" id="RU003887"/>
    </source>
</evidence>
<dbReference type="PROSITE" id="PS01149">
    <property type="entry name" value="PSI_RSU"/>
    <property type="match status" value="1"/>
</dbReference>
<comment type="similarity">
    <text evidence="1 4">Belongs to the pseudouridine synthase RsuA family.</text>
</comment>
<dbReference type="NCBIfam" id="TIGR00093">
    <property type="entry name" value="pseudouridine synthase"/>
    <property type="match status" value="1"/>
</dbReference>
<gene>
    <name evidence="6" type="primary">rluB</name>
    <name evidence="6" type="ORF">MAU_4860</name>
</gene>
<dbReference type="PANTHER" id="PTHR47683:SF2">
    <property type="entry name" value="RNA-BINDING S4 DOMAIN-CONTAINING PROTEIN"/>
    <property type="match status" value="1"/>
</dbReference>
<dbReference type="PANTHER" id="PTHR47683">
    <property type="entry name" value="PSEUDOURIDINE SYNTHASE FAMILY PROTEIN-RELATED"/>
    <property type="match status" value="1"/>
</dbReference>
<evidence type="ECO:0000256" key="2">
    <source>
        <dbReference type="ARBA" id="ARBA00023235"/>
    </source>
</evidence>
<dbReference type="SMART" id="SM00363">
    <property type="entry name" value="S4"/>
    <property type="match status" value="1"/>
</dbReference>
<name>N9TRK9_9BACT</name>
<evidence type="ECO:0000313" key="7">
    <source>
        <dbReference type="Proteomes" id="UP000013131"/>
    </source>
</evidence>
<accession>N9TRK9</accession>
<dbReference type="Pfam" id="PF01479">
    <property type="entry name" value="S4"/>
    <property type="match status" value="1"/>
</dbReference>
<dbReference type="STRING" id="1188233.MAU_4860"/>
<dbReference type="CDD" id="cd00165">
    <property type="entry name" value="S4"/>
    <property type="match status" value="1"/>
</dbReference>
<dbReference type="InterPro" id="IPR020094">
    <property type="entry name" value="TruA/RsuA/RluB/E/F_N"/>
</dbReference>
<dbReference type="InterPro" id="IPR006145">
    <property type="entry name" value="PsdUridine_synth_RsuA/RluA"/>
</dbReference>
<dbReference type="EC" id="5.4.99.-" evidence="4"/>
<dbReference type="PATRIC" id="fig|1188233.3.peg.471"/>
<dbReference type="GO" id="GO:0120159">
    <property type="term" value="F:rRNA pseudouridine synthase activity"/>
    <property type="evidence" value="ECO:0007669"/>
    <property type="project" value="UniProtKB-ARBA"/>
</dbReference>
<keyword evidence="2 4" id="KW-0413">Isomerase</keyword>
<evidence type="ECO:0000259" key="5">
    <source>
        <dbReference type="SMART" id="SM00363"/>
    </source>
</evidence>
<dbReference type="InterPro" id="IPR000748">
    <property type="entry name" value="PsdUridine_synth_RsuA/RluB/E/F"/>
</dbReference>
<dbReference type="GO" id="GO:0003723">
    <property type="term" value="F:RNA binding"/>
    <property type="evidence" value="ECO:0007669"/>
    <property type="project" value="UniProtKB-KW"/>
</dbReference>
<keyword evidence="3" id="KW-0694">RNA-binding</keyword>
<evidence type="ECO:0000256" key="3">
    <source>
        <dbReference type="PROSITE-ProRule" id="PRU00182"/>
    </source>
</evidence>
<dbReference type="OrthoDB" id="9807213at2"/>
<dbReference type="InterPro" id="IPR036986">
    <property type="entry name" value="S4_RNA-bd_sf"/>
</dbReference>
<dbReference type="PROSITE" id="PS50889">
    <property type="entry name" value="S4"/>
    <property type="match status" value="1"/>
</dbReference>
<comment type="caution">
    <text evidence="6">The sequence shown here is derived from an EMBL/GenBank/DDBJ whole genome shotgun (WGS) entry which is preliminary data.</text>
</comment>
<dbReference type="FunFam" id="3.10.290.10:FF:000003">
    <property type="entry name" value="Pseudouridine synthase"/>
    <property type="match status" value="1"/>
</dbReference>
<dbReference type="InterPro" id="IPR018496">
    <property type="entry name" value="PsdUridine_synth_RsuA/RluB_CS"/>
</dbReference>
<dbReference type="InterPro" id="IPR020103">
    <property type="entry name" value="PsdUridine_synth_cat_dom_sf"/>
</dbReference>
<dbReference type="eggNOG" id="COG1187">
    <property type="taxonomic scope" value="Bacteria"/>
</dbReference>
<dbReference type="SUPFAM" id="SSF55120">
    <property type="entry name" value="Pseudouridine synthase"/>
    <property type="match status" value="1"/>
</dbReference>
<reference evidence="6 7" key="1">
    <citation type="journal article" date="2013" name="Genome Announc.">
        <title>Draft Genome Sequences of Mycoplasma auris and Mycoplasma yeatsii, Two Species of the Ear Canal of Caprinae.</title>
        <authorList>
            <person name="Dordet-Frisoni E."/>
            <person name="Baranowski E."/>
            <person name="Barre A."/>
            <person name="Blanchard A."/>
            <person name="Breton M."/>
            <person name="Couture C."/>
            <person name="Dupuy V."/>
            <person name="Gaurivaud P."/>
            <person name="Jacob D."/>
            <person name="Lemaitre C."/>
            <person name="Manso-Silvan L."/>
            <person name="Nikolski M."/>
            <person name="Nouvel L.X."/>
            <person name="Poumarat F."/>
            <person name="Sirand-Pugnet P."/>
            <person name="Thebault P."/>
            <person name="Theil S."/>
            <person name="Thiaucourt F."/>
            <person name="Citti C."/>
            <person name="Tardy F."/>
        </authorList>
    </citation>
    <scope>NUCLEOTIDE SEQUENCE [LARGE SCALE GENOMIC DNA]</scope>
    <source>
        <strain evidence="6 7">15026</strain>
    </source>
</reference>
<dbReference type="Proteomes" id="UP000013131">
    <property type="component" value="Unassembled WGS sequence"/>
</dbReference>
<protein>
    <recommendedName>
        <fullName evidence="4">Pseudouridine synthase</fullName>
        <ecNumber evidence="4">5.4.99.-</ecNumber>
    </recommendedName>
</protein>
<dbReference type="SUPFAM" id="SSF55174">
    <property type="entry name" value="Alpha-L RNA-binding motif"/>
    <property type="match status" value="1"/>
</dbReference>
<evidence type="ECO:0000256" key="1">
    <source>
        <dbReference type="ARBA" id="ARBA00008348"/>
    </source>
</evidence>
<keyword evidence="7" id="KW-1185">Reference proteome</keyword>
<dbReference type="Gene3D" id="3.10.290.10">
    <property type="entry name" value="RNA-binding S4 domain"/>
    <property type="match status" value="1"/>
</dbReference>
<dbReference type="Gene3D" id="3.30.70.580">
    <property type="entry name" value="Pseudouridine synthase I, catalytic domain, N-terminal subdomain"/>
    <property type="match status" value="1"/>
</dbReference>
<dbReference type="GO" id="GO:0000455">
    <property type="term" value="P:enzyme-directed rRNA pseudouridine synthesis"/>
    <property type="evidence" value="ECO:0007669"/>
    <property type="project" value="UniProtKB-ARBA"/>
</dbReference>
<feature type="domain" description="RNA-binding S4" evidence="5">
    <location>
        <begin position="5"/>
        <end position="66"/>
    </location>
</feature>
<dbReference type="InterPro" id="IPR002942">
    <property type="entry name" value="S4_RNA-bd"/>
</dbReference>
<proteinExistence type="inferred from homology"/>
<evidence type="ECO:0000313" key="6">
    <source>
        <dbReference type="EMBL" id="ENY68690.1"/>
    </source>
</evidence>
<sequence length="238" mass="27753">MLETEKLQKRISSLGVCSRREAENLIVNKRVLVNNQIAYIGQRVTIDDEIKIDNQIINNETKRFYILLNKPKNTICTLKDPKKRQTIYQWMQLDSFCYSIGRLDFNTTGVIIITNDGEFANALAHPSFGIEREYIALLEKELSQKELSFLNSNFVRLNGKFSKQTVKKIANKTYSITLNEGRNHHIKNLFLLVNNYVVKLHRKRYGFLDDSNLEVGQFRNLKEEEVTKFQEIIKKSSS</sequence>